<name>A0A098EAZ5_9ZZZZ</name>
<evidence type="ECO:0000259" key="1">
    <source>
        <dbReference type="Pfam" id="PF04981"/>
    </source>
</evidence>
<organism evidence="2">
    <name type="scientific">groundwater metagenome</name>
    <dbReference type="NCBI Taxonomy" id="717931"/>
    <lineage>
        <taxon>unclassified sequences</taxon>
        <taxon>metagenomes</taxon>
        <taxon>ecological metagenomes</taxon>
    </lineage>
</organism>
<evidence type="ECO:0000313" key="2">
    <source>
        <dbReference type="EMBL" id="CEG12185.1"/>
    </source>
</evidence>
<dbReference type="InterPro" id="IPR007064">
    <property type="entry name" value="Nmd3_N"/>
</dbReference>
<proteinExistence type="predicted"/>
<dbReference type="Pfam" id="PF04981">
    <property type="entry name" value="NMD3"/>
    <property type="match status" value="1"/>
</dbReference>
<reference evidence="2" key="1">
    <citation type="submission" date="2014-09" db="EMBL/GenBank/DDBJ databases">
        <authorList>
            <person name="Probst J Alexander"/>
        </authorList>
    </citation>
    <scope>NUCLEOTIDE SEQUENCE</scope>
</reference>
<gene>
    <name evidence="2" type="ORF">MSIBF_A2020007</name>
</gene>
<feature type="domain" description="Nmd3 N-terminal" evidence="1">
    <location>
        <begin position="3"/>
        <end position="207"/>
    </location>
</feature>
<sequence length="254" mass="29676">MFCPICGKESKGICKECYLKRNPISTGNFQLIVCKKCGKIFPEIGENEENLKKIVRKNIFSGEMVKINDFKISYSKDEKFEKFMNIKIVLFCEYQDEKFENEQNIKVRVINMPCKLCSRKSGHYCEVVLQLRGDRKKIKETYGKIDQNFVSDVDELKEGLDVYLISRDYGTSSIKQFADEGAVIKHTSKLWGMKDGQRIYRGYILVKFSDIKVNDTVKYKDKIYKVLKTGKFLMGENDTGKKKQFRMKNCEKIE</sequence>
<dbReference type="EMBL" id="CCXY01000116">
    <property type="protein sequence ID" value="CEG12185.1"/>
    <property type="molecule type" value="Genomic_DNA"/>
</dbReference>
<protein>
    <recommendedName>
        <fullName evidence="1">Nmd3 N-terminal domain-containing protein</fullName>
    </recommendedName>
</protein>
<dbReference type="AlphaFoldDB" id="A0A098EAZ5"/>
<accession>A0A098EAZ5</accession>